<evidence type="ECO:0008006" key="8">
    <source>
        <dbReference type="Google" id="ProtNLM"/>
    </source>
</evidence>
<keyword evidence="2" id="KW-1003">Cell membrane</keyword>
<dbReference type="GO" id="GO:0022857">
    <property type="term" value="F:transmembrane transporter activity"/>
    <property type="evidence" value="ECO:0007669"/>
    <property type="project" value="InterPro"/>
</dbReference>
<dbReference type="InterPro" id="IPR011701">
    <property type="entry name" value="MFS"/>
</dbReference>
<evidence type="ECO:0000256" key="1">
    <source>
        <dbReference type="ARBA" id="ARBA00004651"/>
    </source>
</evidence>
<keyword evidence="5 6" id="KW-0472">Membrane</keyword>
<dbReference type="PANTHER" id="PTHR43124:SF10">
    <property type="entry name" value="PURINE EFFLUX PUMP PBUE"/>
    <property type="match status" value="1"/>
</dbReference>
<proteinExistence type="predicted"/>
<feature type="transmembrane region" description="Helical" evidence="6">
    <location>
        <begin position="104"/>
        <end position="124"/>
    </location>
</feature>
<feature type="transmembrane region" description="Helical" evidence="6">
    <location>
        <begin position="136"/>
        <end position="154"/>
    </location>
</feature>
<evidence type="ECO:0000256" key="5">
    <source>
        <dbReference type="ARBA" id="ARBA00023136"/>
    </source>
</evidence>
<feature type="transmembrane region" description="Helical" evidence="6">
    <location>
        <begin position="247"/>
        <end position="266"/>
    </location>
</feature>
<organism evidence="7">
    <name type="scientific">marine metagenome</name>
    <dbReference type="NCBI Taxonomy" id="408172"/>
    <lineage>
        <taxon>unclassified sequences</taxon>
        <taxon>metagenomes</taxon>
        <taxon>ecological metagenomes</taxon>
    </lineage>
</organism>
<dbReference type="SUPFAM" id="SSF103473">
    <property type="entry name" value="MFS general substrate transporter"/>
    <property type="match status" value="1"/>
</dbReference>
<evidence type="ECO:0000256" key="2">
    <source>
        <dbReference type="ARBA" id="ARBA00022475"/>
    </source>
</evidence>
<feature type="transmembrane region" description="Helical" evidence="6">
    <location>
        <begin position="273"/>
        <end position="292"/>
    </location>
</feature>
<comment type="subcellular location">
    <subcellularLocation>
        <location evidence="1">Cell membrane</location>
        <topology evidence="1">Multi-pass membrane protein</topology>
    </subcellularLocation>
</comment>
<evidence type="ECO:0000256" key="3">
    <source>
        <dbReference type="ARBA" id="ARBA00022692"/>
    </source>
</evidence>
<name>A0A382IZ22_9ZZZZ</name>
<gene>
    <name evidence="7" type="ORF">METZ01_LOCUS257251</name>
</gene>
<evidence type="ECO:0000256" key="6">
    <source>
        <dbReference type="SAM" id="Phobius"/>
    </source>
</evidence>
<evidence type="ECO:0000313" key="7">
    <source>
        <dbReference type="EMBL" id="SVC04397.1"/>
    </source>
</evidence>
<dbReference type="GO" id="GO:0005886">
    <property type="term" value="C:plasma membrane"/>
    <property type="evidence" value="ECO:0007669"/>
    <property type="project" value="UniProtKB-SubCell"/>
</dbReference>
<evidence type="ECO:0000256" key="4">
    <source>
        <dbReference type="ARBA" id="ARBA00022989"/>
    </source>
</evidence>
<feature type="transmembrane region" description="Helical" evidence="6">
    <location>
        <begin position="166"/>
        <end position="184"/>
    </location>
</feature>
<sequence>MNKQSISIRSLIPGALAVAAAYNVGLWGLYLQPQLLSPLMEKLQASETDIGVLYGAENFVYFIALLLTAIPVTKYSRTKMAILGTVIAVVGSIASAFTESLSMLMFYRCIVSVGGGIASGAATASGAGSKDPVRTFAIAGMIYLFIFSVGRKFIPMGLENFGVSGVFLGTAIFCAMTIPIYFFLNPPVKAESASTSFIKLIKDAPYRLFAILAMAGLFIYELGQNAVFTYMDKLGEKSGMNGDERGMAYLLSFSMELLGGGVAAWMGSRYGKFWPLICGLGLNITSAAMFTIVENPAYYIYMLFLWNLSYAFSLPYISGTLSALDKEG</sequence>
<reference evidence="7" key="1">
    <citation type="submission" date="2018-05" db="EMBL/GenBank/DDBJ databases">
        <authorList>
            <person name="Lanie J.A."/>
            <person name="Ng W.-L."/>
            <person name="Kazmierczak K.M."/>
            <person name="Andrzejewski T.M."/>
            <person name="Davidsen T.M."/>
            <person name="Wayne K.J."/>
            <person name="Tettelin H."/>
            <person name="Glass J.I."/>
            <person name="Rusch D."/>
            <person name="Podicherti R."/>
            <person name="Tsui H.-C.T."/>
            <person name="Winkler M.E."/>
        </authorList>
    </citation>
    <scope>NUCLEOTIDE SEQUENCE</scope>
</reference>
<dbReference type="InterPro" id="IPR036259">
    <property type="entry name" value="MFS_trans_sf"/>
</dbReference>
<protein>
    <recommendedName>
        <fullName evidence="8">Major facilitator superfamily (MFS) profile domain-containing protein</fullName>
    </recommendedName>
</protein>
<feature type="transmembrane region" description="Helical" evidence="6">
    <location>
        <begin position="51"/>
        <end position="73"/>
    </location>
</feature>
<keyword evidence="3 6" id="KW-0812">Transmembrane</keyword>
<dbReference type="AlphaFoldDB" id="A0A382IZ22"/>
<dbReference type="EMBL" id="UINC01070331">
    <property type="protein sequence ID" value="SVC04397.1"/>
    <property type="molecule type" value="Genomic_DNA"/>
</dbReference>
<accession>A0A382IZ22</accession>
<feature type="transmembrane region" description="Helical" evidence="6">
    <location>
        <begin position="80"/>
        <end position="98"/>
    </location>
</feature>
<feature type="transmembrane region" description="Helical" evidence="6">
    <location>
        <begin position="298"/>
        <end position="317"/>
    </location>
</feature>
<keyword evidence="4 6" id="KW-1133">Transmembrane helix</keyword>
<dbReference type="InterPro" id="IPR050189">
    <property type="entry name" value="MFS_Efflux_Transporters"/>
</dbReference>
<dbReference type="PANTHER" id="PTHR43124">
    <property type="entry name" value="PURINE EFFLUX PUMP PBUE"/>
    <property type="match status" value="1"/>
</dbReference>
<feature type="non-terminal residue" evidence="7">
    <location>
        <position position="328"/>
    </location>
</feature>
<dbReference type="Pfam" id="PF07690">
    <property type="entry name" value="MFS_1"/>
    <property type="match status" value="1"/>
</dbReference>
<feature type="transmembrane region" description="Helical" evidence="6">
    <location>
        <begin position="12"/>
        <end position="31"/>
    </location>
</feature>
<dbReference type="Gene3D" id="1.20.1250.20">
    <property type="entry name" value="MFS general substrate transporter like domains"/>
    <property type="match status" value="1"/>
</dbReference>
<feature type="transmembrane region" description="Helical" evidence="6">
    <location>
        <begin position="205"/>
        <end position="227"/>
    </location>
</feature>